<organism evidence="1 2">
    <name type="scientific">Salix dunnii</name>
    <dbReference type="NCBI Taxonomy" id="1413687"/>
    <lineage>
        <taxon>Eukaryota</taxon>
        <taxon>Viridiplantae</taxon>
        <taxon>Streptophyta</taxon>
        <taxon>Embryophyta</taxon>
        <taxon>Tracheophyta</taxon>
        <taxon>Spermatophyta</taxon>
        <taxon>Magnoliopsida</taxon>
        <taxon>eudicotyledons</taxon>
        <taxon>Gunneridae</taxon>
        <taxon>Pentapetalae</taxon>
        <taxon>rosids</taxon>
        <taxon>fabids</taxon>
        <taxon>Malpighiales</taxon>
        <taxon>Salicaceae</taxon>
        <taxon>Saliceae</taxon>
        <taxon>Salix</taxon>
    </lineage>
</organism>
<gene>
    <name evidence="1" type="ORF">SADUNF_Sadunf16G0109600</name>
</gene>
<sequence>MEFRLSSVKNHVLANQFPLSSVKNHGLAKIFNIVRVDVDGLICSQITVLESEIDFKYEK</sequence>
<evidence type="ECO:0000313" key="2">
    <source>
        <dbReference type="Proteomes" id="UP000657918"/>
    </source>
</evidence>
<dbReference type="Proteomes" id="UP000657918">
    <property type="component" value="Chromosome 16"/>
</dbReference>
<dbReference type="EMBL" id="JADGMS010000016">
    <property type="protein sequence ID" value="KAF9665311.1"/>
    <property type="molecule type" value="Genomic_DNA"/>
</dbReference>
<accession>A0A835J993</accession>
<comment type="caution">
    <text evidence="1">The sequence shown here is derived from an EMBL/GenBank/DDBJ whole genome shotgun (WGS) entry which is preliminary data.</text>
</comment>
<keyword evidence="2" id="KW-1185">Reference proteome</keyword>
<reference evidence="1 2" key="1">
    <citation type="submission" date="2020-10" db="EMBL/GenBank/DDBJ databases">
        <title>Plant Genome Project.</title>
        <authorList>
            <person name="Zhang R.-G."/>
        </authorList>
    </citation>
    <scope>NUCLEOTIDE SEQUENCE [LARGE SCALE GENOMIC DNA]</scope>
    <source>
        <strain evidence="1">FAFU-HL-1</strain>
        <tissue evidence="1">Leaf</tissue>
    </source>
</reference>
<evidence type="ECO:0000313" key="1">
    <source>
        <dbReference type="EMBL" id="KAF9665311.1"/>
    </source>
</evidence>
<protein>
    <submittedName>
        <fullName evidence="1">Uncharacterized protein</fullName>
    </submittedName>
</protein>
<proteinExistence type="predicted"/>
<dbReference type="AlphaFoldDB" id="A0A835J993"/>
<name>A0A835J993_9ROSI</name>